<dbReference type="RefSeq" id="WP_056011394.1">
    <property type="nucleotide sequence ID" value="NZ_LLYZ01000002.1"/>
</dbReference>
<accession>A0A0Q3HVZ7</accession>
<comment type="caution">
    <text evidence="2">The sequence shown here is derived from an EMBL/GenBank/DDBJ whole genome shotgun (WGS) entry which is preliminary data.</text>
</comment>
<evidence type="ECO:0000313" key="2">
    <source>
        <dbReference type="EMBL" id="KQK27055.1"/>
    </source>
</evidence>
<keyword evidence="3" id="KW-1185">Reference proteome</keyword>
<gene>
    <name evidence="2" type="ORF">AR438_02260</name>
</gene>
<dbReference type="OrthoDB" id="705292at2"/>
<reference evidence="2 3" key="1">
    <citation type="submission" date="2015-10" db="EMBL/GenBank/DDBJ databases">
        <title>Chryseobacterium aquaticum genome.</title>
        <authorList>
            <person name="Newman J.D."/>
            <person name="Ferguson M.B."/>
            <person name="Miller J.R."/>
        </authorList>
    </citation>
    <scope>NUCLEOTIDE SEQUENCE [LARGE SCALE GENOMIC DNA]</scope>
    <source>
        <strain evidence="2 3">KCTC 12483</strain>
    </source>
</reference>
<evidence type="ECO:0000256" key="1">
    <source>
        <dbReference type="SAM" id="SignalP"/>
    </source>
</evidence>
<dbReference type="Proteomes" id="UP000051682">
    <property type="component" value="Unassembled WGS sequence"/>
</dbReference>
<feature type="signal peptide" evidence="1">
    <location>
        <begin position="1"/>
        <end position="23"/>
    </location>
</feature>
<dbReference type="STRING" id="452084.AR438_02260"/>
<feature type="chain" id="PRO_5006203757" evidence="1">
    <location>
        <begin position="24"/>
        <end position="179"/>
    </location>
</feature>
<protein>
    <submittedName>
        <fullName evidence="2">Uncharacterized protein</fullName>
    </submittedName>
</protein>
<name>A0A0Q3HVZ7_9FLAO</name>
<evidence type="ECO:0000313" key="3">
    <source>
        <dbReference type="Proteomes" id="UP000051682"/>
    </source>
</evidence>
<proteinExistence type="predicted"/>
<organism evidence="2 3">
    <name type="scientific">Chryseobacterium aquaticum</name>
    <dbReference type="NCBI Taxonomy" id="452084"/>
    <lineage>
        <taxon>Bacteria</taxon>
        <taxon>Pseudomonadati</taxon>
        <taxon>Bacteroidota</taxon>
        <taxon>Flavobacteriia</taxon>
        <taxon>Flavobacteriales</taxon>
        <taxon>Weeksellaceae</taxon>
        <taxon>Chryseobacterium group</taxon>
        <taxon>Chryseobacterium</taxon>
    </lineage>
</organism>
<keyword evidence="1" id="KW-0732">Signal</keyword>
<dbReference type="AlphaFoldDB" id="A0A0Q3HVZ7"/>
<dbReference type="EMBL" id="LLYZ01000002">
    <property type="protein sequence ID" value="KQK27055.1"/>
    <property type="molecule type" value="Genomic_DNA"/>
</dbReference>
<sequence>MKKIIIISTIFIAHLAFSQIAIGKSAISTLADNVTPNPNISLEFGAGNKGIILPWVTSAAEVTSAVPGTIIFDTTDYKIKVKLAASWKDLSIDTNGTADTTLQNSLTDQSTAKTVIGTNAATDTTPGILVLSDTNRAMVLPKMASPHLNIKNPAPGMIAYDTSTKQLAVFNGTVWSFWK</sequence>